<sequence>MSVEAPASAIEEQAAQWFSRRQDGPLDPAGEAAFQTWLQQNEAHANAYDDMQLLWADCDLLTRPALESDKFVVLPVVSARRSRFRSMLTLAAALLLAIGMALGTSWYAQPTYQLNASADQQQLRTLQLQDGSEVVLNLGAQVHVRYFRDRREVELSAGEAFFSVSPDATKPFLISVGDAEVRVVGTRFNVRRSDQGVAVAVEQGTVQVDPGTQGLAPQLLQVGEVAEVDYRRGLVRNSELPTNEIGSWRTGMLIFRDRSLGELAQELSRYLDRPVLVGDAQLAAKRVSGSLDIHQPELFLQALPLLLPVQISRTDDGRVMLQPR</sequence>
<dbReference type="Gene3D" id="3.55.50.30">
    <property type="match status" value="1"/>
</dbReference>
<keyword evidence="1" id="KW-0812">Transmembrane</keyword>
<dbReference type="PANTHER" id="PTHR30273">
    <property type="entry name" value="PERIPLASMIC SIGNAL SENSOR AND SIGMA FACTOR ACTIVATOR FECR-RELATED"/>
    <property type="match status" value="1"/>
</dbReference>
<evidence type="ECO:0000313" key="5">
    <source>
        <dbReference type="Proteomes" id="UP000275199"/>
    </source>
</evidence>
<accession>A0ABX9XEI7</accession>
<reference evidence="4 5" key="1">
    <citation type="submission" date="2018-11" db="EMBL/GenBank/DDBJ databases">
        <authorList>
            <person name="Jang G.I."/>
            <person name="Hwang C.Y."/>
        </authorList>
    </citation>
    <scope>NUCLEOTIDE SEQUENCE [LARGE SCALE GENOMIC DNA]</scope>
    <source>
        <strain evidence="4 5">SSM26</strain>
    </source>
</reference>
<keyword evidence="1" id="KW-0472">Membrane</keyword>
<dbReference type="PIRSF" id="PIRSF018266">
    <property type="entry name" value="FecR"/>
    <property type="match status" value="1"/>
</dbReference>
<dbReference type="PANTHER" id="PTHR30273:SF2">
    <property type="entry name" value="PROTEIN FECR"/>
    <property type="match status" value="1"/>
</dbReference>
<proteinExistence type="predicted"/>
<name>A0ABX9XEI7_9PSED</name>
<dbReference type="Gene3D" id="2.60.120.1440">
    <property type="match status" value="1"/>
</dbReference>
<gene>
    <name evidence="4" type="ORF">EF096_16310</name>
</gene>
<protein>
    <submittedName>
        <fullName evidence="4">DUF4880 domain-containing protein</fullName>
    </submittedName>
</protein>
<evidence type="ECO:0000313" key="4">
    <source>
        <dbReference type="EMBL" id="ROZ82062.1"/>
    </source>
</evidence>
<comment type="caution">
    <text evidence="4">The sequence shown here is derived from an EMBL/GenBank/DDBJ whole genome shotgun (WGS) entry which is preliminary data.</text>
</comment>
<evidence type="ECO:0000256" key="1">
    <source>
        <dbReference type="SAM" id="Phobius"/>
    </source>
</evidence>
<feature type="domain" description="FecR protein" evidence="2">
    <location>
        <begin position="119"/>
        <end position="207"/>
    </location>
</feature>
<feature type="domain" description="FecR N-terminal" evidence="3">
    <location>
        <begin position="12"/>
        <end position="52"/>
    </location>
</feature>
<dbReference type="RefSeq" id="WP_123890846.1">
    <property type="nucleotide sequence ID" value="NZ_RKKU01000025.1"/>
</dbReference>
<feature type="transmembrane region" description="Helical" evidence="1">
    <location>
        <begin position="88"/>
        <end position="108"/>
    </location>
</feature>
<dbReference type="InterPro" id="IPR006860">
    <property type="entry name" value="FecR"/>
</dbReference>
<organism evidence="4 5">
    <name type="scientific">Pseudomonas neustonica</name>
    <dbReference type="NCBI Taxonomy" id="2487346"/>
    <lineage>
        <taxon>Bacteria</taxon>
        <taxon>Pseudomonadati</taxon>
        <taxon>Pseudomonadota</taxon>
        <taxon>Gammaproteobacteria</taxon>
        <taxon>Pseudomonadales</taxon>
        <taxon>Pseudomonadaceae</taxon>
        <taxon>Pseudomonas</taxon>
    </lineage>
</organism>
<dbReference type="Pfam" id="PF16220">
    <property type="entry name" value="DUF4880"/>
    <property type="match status" value="1"/>
</dbReference>
<dbReference type="Proteomes" id="UP000275199">
    <property type="component" value="Unassembled WGS sequence"/>
</dbReference>
<evidence type="ECO:0000259" key="3">
    <source>
        <dbReference type="Pfam" id="PF16220"/>
    </source>
</evidence>
<keyword evidence="5" id="KW-1185">Reference proteome</keyword>
<dbReference type="EMBL" id="RKKU01000025">
    <property type="protein sequence ID" value="ROZ82062.1"/>
    <property type="molecule type" value="Genomic_DNA"/>
</dbReference>
<dbReference type="Pfam" id="PF04773">
    <property type="entry name" value="FecR"/>
    <property type="match status" value="1"/>
</dbReference>
<dbReference type="InterPro" id="IPR012373">
    <property type="entry name" value="Ferrdict_sens_TM"/>
</dbReference>
<dbReference type="InterPro" id="IPR032623">
    <property type="entry name" value="FecR_N"/>
</dbReference>
<keyword evidence="1" id="KW-1133">Transmembrane helix</keyword>
<evidence type="ECO:0000259" key="2">
    <source>
        <dbReference type="Pfam" id="PF04773"/>
    </source>
</evidence>